<dbReference type="EMBL" id="QPKB01000001">
    <property type="protein sequence ID" value="RWR74945.1"/>
    <property type="molecule type" value="Genomic_DNA"/>
</dbReference>
<proteinExistence type="predicted"/>
<dbReference type="Pfam" id="PF18052">
    <property type="entry name" value="Rx_N"/>
    <property type="match status" value="1"/>
</dbReference>
<dbReference type="InterPro" id="IPR041118">
    <property type="entry name" value="Rx_N"/>
</dbReference>
<evidence type="ECO:0000313" key="6">
    <source>
        <dbReference type="Proteomes" id="UP000283530"/>
    </source>
</evidence>
<dbReference type="GO" id="GO:0000166">
    <property type="term" value="F:nucleotide binding"/>
    <property type="evidence" value="ECO:0007669"/>
    <property type="project" value="UniProtKB-KW"/>
</dbReference>
<dbReference type="AlphaFoldDB" id="A0A443N8U9"/>
<organism evidence="5 6">
    <name type="scientific">Cinnamomum micranthum f. kanehirae</name>
    <dbReference type="NCBI Taxonomy" id="337451"/>
    <lineage>
        <taxon>Eukaryota</taxon>
        <taxon>Viridiplantae</taxon>
        <taxon>Streptophyta</taxon>
        <taxon>Embryophyta</taxon>
        <taxon>Tracheophyta</taxon>
        <taxon>Spermatophyta</taxon>
        <taxon>Magnoliopsida</taxon>
        <taxon>Magnoliidae</taxon>
        <taxon>Laurales</taxon>
        <taxon>Lauraceae</taxon>
        <taxon>Cinnamomum</taxon>
    </lineage>
</organism>
<evidence type="ECO:0000256" key="3">
    <source>
        <dbReference type="ARBA" id="ARBA00022821"/>
    </source>
</evidence>
<feature type="domain" description="Disease resistance N-terminal" evidence="4">
    <location>
        <begin position="6"/>
        <end position="89"/>
    </location>
</feature>
<accession>A0A443N8U9</accession>
<dbReference type="GO" id="GO:0006952">
    <property type="term" value="P:defense response"/>
    <property type="evidence" value="ECO:0007669"/>
    <property type="project" value="UniProtKB-KW"/>
</dbReference>
<keyword evidence="3" id="KW-0611">Plant defense</keyword>
<gene>
    <name evidence="5" type="ORF">CKAN_00330400</name>
</gene>
<dbReference type="Gene3D" id="1.20.5.4130">
    <property type="match status" value="1"/>
</dbReference>
<keyword evidence="1" id="KW-0677">Repeat</keyword>
<evidence type="ECO:0000256" key="2">
    <source>
        <dbReference type="ARBA" id="ARBA00022741"/>
    </source>
</evidence>
<evidence type="ECO:0000256" key="1">
    <source>
        <dbReference type="ARBA" id="ARBA00022737"/>
    </source>
</evidence>
<evidence type="ECO:0000313" key="5">
    <source>
        <dbReference type="EMBL" id="RWR74945.1"/>
    </source>
</evidence>
<dbReference type="OrthoDB" id="1933539at2759"/>
<keyword evidence="2" id="KW-0547">Nucleotide-binding</keyword>
<protein>
    <submittedName>
        <fullName evidence="5">Putative disease resistance protein RGA3</fullName>
    </submittedName>
</protein>
<sequence length="120" mass="13850">MATGALVSFVVEELCSIAKDRLSSLFGVEKEVDELSSTFLDIQAVLEDVESHQVTNERVRGWLWELKEVAYEVKDILDEWVTDAFILQEDKNETRHPKRVRLSSLQQNTVLPMQSSRLER</sequence>
<name>A0A443N8U9_9MAGN</name>
<keyword evidence="6" id="KW-1185">Reference proteome</keyword>
<reference evidence="5 6" key="1">
    <citation type="journal article" date="2019" name="Nat. Plants">
        <title>Stout camphor tree genome fills gaps in understanding of flowering plant genome evolution.</title>
        <authorList>
            <person name="Chaw S.M."/>
            <person name="Liu Y.C."/>
            <person name="Wu Y.W."/>
            <person name="Wang H.Y."/>
            <person name="Lin C.I."/>
            <person name="Wu C.S."/>
            <person name="Ke H.M."/>
            <person name="Chang L.Y."/>
            <person name="Hsu C.Y."/>
            <person name="Yang H.T."/>
            <person name="Sudianto E."/>
            <person name="Hsu M.H."/>
            <person name="Wu K.P."/>
            <person name="Wang L.N."/>
            <person name="Leebens-Mack J.H."/>
            <person name="Tsai I.J."/>
        </authorList>
    </citation>
    <scope>NUCLEOTIDE SEQUENCE [LARGE SCALE GENOMIC DNA]</scope>
    <source>
        <strain evidence="6">cv. Chaw 1501</strain>
        <tissue evidence="5">Young leaves</tissue>
    </source>
</reference>
<comment type="caution">
    <text evidence="5">The sequence shown here is derived from an EMBL/GenBank/DDBJ whole genome shotgun (WGS) entry which is preliminary data.</text>
</comment>
<dbReference type="Proteomes" id="UP000283530">
    <property type="component" value="Unassembled WGS sequence"/>
</dbReference>
<evidence type="ECO:0000259" key="4">
    <source>
        <dbReference type="Pfam" id="PF18052"/>
    </source>
</evidence>